<evidence type="ECO:0000256" key="2">
    <source>
        <dbReference type="SAM" id="Phobius"/>
    </source>
</evidence>
<evidence type="ECO:0000313" key="3">
    <source>
        <dbReference type="EMBL" id="SPF68572.1"/>
    </source>
</evidence>
<protein>
    <submittedName>
        <fullName evidence="3">Uncharacterized protein</fullName>
    </submittedName>
</protein>
<accession>A0A375I5A6</accession>
<dbReference type="AlphaFoldDB" id="A0A375I5A6"/>
<keyword evidence="2" id="KW-0812">Transmembrane</keyword>
<feature type="compositionally biased region" description="Basic and acidic residues" evidence="1">
    <location>
        <begin position="37"/>
        <end position="60"/>
    </location>
</feature>
<sequence length="148" mass="16360">MGVALGFSWSQRHDPLHAVLAITLLICGTVTVILGRRPRDAPDGEDRDRQEDTELVHLDRSSLPGEDEADRRRGIDADQVPTLGELVAWIEQNHYLPPTPGGHWVLRRRGQKAALIVCPAGTFTTRLLVPTEQAVAPGSHWSIAHEKQ</sequence>
<keyword evidence="2" id="KW-0472">Membrane</keyword>
<keyword evidence="2" id="KW-1133">Transmembrane helix</keyword>
<proteinExistence type="predicted"/>
<name>A0A375I5A6_9ACTN</name>
<dbReference type="Proteomes" id="UP000265962">
    <property type="component" value="Unassembled WGS sequence"/>
</dbReference>
<evidence type="ECO:0000256" key="1">
    <source>
        <dbReference type="SAM" id="MobiDB-lite"/>
    </source>
</evidence>
<keyword evidence="4" id="KW-1185">Reference proteome</keyword>
<reference evidence="4" key="1">
    <citation type="submission" date="2018-02" db="EMBL/GenBank/DDBJ databases">
        <authorList>
            <person name="Hornung B."/>
        </authorList>
    </citation>
    <scope>NUCLEOTIDE SEQUENCE [LARGE SCALE GENOMIC DNA]</scope>
</reference>
<dbReference type="EMBL" id="OMOH01000005">
    <property type="protein sequence ID" value="SPF68572.1"/>
    <property type="molecule type" value="Genomic_DNA"/>
</dbReference>
<gene>
    <name evidence="3" type="ORF">PROPJV5_1554</name>
</gene>
<feature type="transmembrane region" description="Helical" evidence="2">
    <location>
        <begin position="16"/>
        <end position="35"/>
    </location>
</feature>
<feature type="region of interest" description="Disordered" evidence="1">
    <location>
        <begin position="37"/>
        <end position="74"/>
    </location>
</feature>
<organism evidence="3 4">
    <name type="scientific">Propionibacterium ruminifibrarum</name>
    <dbReference type="NCBI Taxonomy" id="1962131"/>
    <lineage>
        <taxon>Bacteria</taxon>
        <taxon>Bacillati</taxon>
        <taxon>Actinomycetota</taxon>
        <taxon>Actinomycetes</taxon>
        <taxon>Propionibacteriales</taxon>
        <taxon>Propionibacteriaceae</taxon>
        <taxon>Propionibacterium</taxon>
    </lineage>
</organism>
<evidence type="ECO:0000313" key="4">
    <source>
        <dbReference type="Proteomes" id="UP000265962"/>
    </source>
</evidence>